<dbReference type="Proteomes" id="UP000594261">
    <property type="component" value="Chromosome 8"/>
</dbReference>
<dbReference type="Gramene" id="QL08p004291:mrna">
    <property type="protein sequence ID" value="QL08p004291:mrna:CDS:1"/>
    <property type="gene ID" value="QL08p004291"/>
</dbReference>
<protein>
    <recommendedName>
        <fullName evidence="2">Endonuclease/exonuclease/phosphatase domain-containing protein</fullName>
    </recommendedName>
</protein>
<evidence type="ECO:0000313" key="4">
    <source>
        <dbReference type="Proteomes" id="UP000594261"/>
    </source>
</evidence>
<dbReference type="EMBL" id="LRBV02000008">
    <property type="status" value="NOT_ANNOTATED_CDS"/>
    <property type="molecule type" value="Genomic_DNA"/>
</dbReference>
<evidence type="ECO:0000256" key="1">
    <source>
        <dbReference type="SAM" id="Coils"/>
    </source>
</evidence>
<evidence type="ECO:0000259" key="2">
    <source>
        <dbReference type="Pfam" id="PF03372"/>
    </source>
</evidence>
<keyword evidence="1" id="KW-0175">Coiled coil</keyword>
<dbReference type="PANTHER" id="PTHR35218:SF9">
    <property type="entry name" value="ENDONUCLEASE_EXONUCLEASE_PHOSPHATASE DOMAIN-CONTAINING PROTEIN"/>
    <property type="match status" value="1"/>
</dbReference>
<feature type="coiled-coil region" evidence="1">
    <location>
        <begin position="311"/>
        <end position="338"/>
    </location>
</feature>
<feature type="domain" description="Endonuclease/exonuclease/phosphatase" evidence="2">
    <location>
        <begin position="4"/>
        <end position="207"/>
    </location>
</feature>
<dbReference type="AlphaFoldDB" id="A0A7N2M832"/>
<dbReference type="InterPro" id="IPR036691">
    <property type="entry name" value="Endo/exonu/phosph_ase_sf"/>
</dbReference>
<reference evidence="3" key="2">
    <citation type="submission" date="2021-01" db="UniProtKB">
        <authorList>
            <consortium name="EnsemblPlants"/>
        </authorList>
    </citation>
    <scope>IDENTIFICATION</scope>
</reference>
<dbReference type="Gene3D" id="3.60.10.10">
    <property type="entry name" value="Endonuclease/exonuclease/phosphatase"/>
    <property type="match status" value="1"/>
</dbReference>
<organism evidence="3 4">
    <name type="scientific">Quercus lobata</name>
    <name type="common">Valley oak</name>
    <dbReference type="NCBI Taxonomy" id="97700"/>
    <lineage>
        <taxon>Eukaryota</taxon>
        <taxon>Viridiplantae</taxon>
        <taxon>Streptophyta</taxon>
        <taxon>Embryophyta</taxon>
        <taxon>Tracheophyta</taxon>
        <taxon>Spermatophyta</taxon>
        <taxon>Magnoliopsida</taxon>
        <taxon>eudicotyledons</taxon>
        <taxon>Gunneridae</taxon>
        <taxon>Pentapetalae</taxon>
        <taxon>rosids</taxon>
        <taxon>fabids</taxon>
        <taxon>Fagales</taxon>
        <taxon>Fagaceae</taxon>
        <taxon>Quercus</taxon>
    </lineage>
</organism>
<dbReference type="Pfam" id="PF03372">
    <property type="entry name" value="Exo_endo_phos"/>
    <property type="match status" value="1"/>
</dbReference>
<proteinExistence type="predicted"/>
<dbReference type="PANTHER" id="PTHR35218">
    <property type="entry name" value="RNASE H DOMAIN-CONTAINING PROTEIN"/>
    <property type="match status" value="1"/>
</dbReference>
<dbReference type="InterPro" id="IPR005135">
    <property type="entry name" value="Endo/exonuclease/phosphatase"/>
</dbReference>
<sequence>MNCLSWNCRWLRNPRSVRALHDLVRRWKPKIVFLMETKSKIKRMEKIKNRIGFANGLIVPSRGRSGGVAMLWTRDVNLNINSYSGYHIDAIVRESGENFQWRITGFYGHPDTHRRHESWHLLAFLHSQFLLPWLCLGDFNEILSINEKDGGITRPQHQMEGFRNAVNFCGFVDLGYSGADFTWCNMQEGENRIQLRLDRAFANTEWTGKFDGMRVYHIVDSTSNHCALFLTDSPPQRVSNAKRFHFEALRAKNEECRNIIESAWGMGVDLSTPEGIMENLKRCASELSSWSSSVYGLIPKKIQLKRNALSALTQQDKNGELSSEIRNLRRELNGLLEDEELYWGQRAKAHWLKEGDRNTKFFHAHASDRRKQNTILGLWDEHGRWCVEKDSIARAAVDYFETFTPLLSPLGLRRSLRPSPLR</sequence>
<name>A0A7N2M832_QUELO</name>
<keyword evidence="4" id="KW-1185">Reference proteome</keyword>
<reference evidence="3 4" key="1">
    <citation type="journal article" date="2016" name="G3 (Bethesda)">
        <title>First Draft Assembly and Annotation of the Genome of a California Endemic Oak Quercus lobata Nee (Fagaceae).</title>
        <authorList>
            <person name="Sork V.L."/>
            <person name="Fitz-Gibbon S.T."/>
            <person name="Puiu D."/>
            <person name="Crepeau M."/>
            <person name="Gugger P.F."/>
            <person name="Sherman R."/>
            <person name="Stevens K."/>
            <person name="Langley C.H."/>
            <person name="Pellegrini M."/>
            <person name="Salzberg S.L."/>
        </authorList>
    </citation>
    <scope>NUCLEOTIDE SEQUENCE [LARGE SCALE GENOMIC DNA]</scope>
    <source>
        <strain evidence="3 4">cv. SW786</strain>
    </source>
</reference>
<accession>A0A7N2M832</accession>
<evidence type="ECO:0000313" key="3">
    <source>
        <dbReference type="EnsemblPlants" id="QL08p004291:mrna:CDS:1"/>
    </source>
</evidence>
<dbReference type="InParanoid" id="A0A7N2M832"/>
<dbReference type="SUPFAM" id="SSF56219">
    <property type="entry name" value="DNase I-like"/>
    <property type="match status" value="1"/>
</dbReference>
<dbReference type="EnsemblPlants" id="QL08p004291:mrna">
    <property type="protein sequence ID" value="QL08p004291:mrna:CDS:1"/>
    <property type="gene ID" value="QL08p004291"/>
</dbReference>
<dbReference type="OMA" id="FANTEWT"/>
<dbReference type="GO" id="GO:0003824">
    <property type="term" value="F:catalytic activity"/>
    <property type="evidence" value="ECO:0007669"/>
    <property type="project" value="InterPro"/>
</dbReference>